<keyword evidence="3 7" id="KW-1134">Transmembrane beta strand</keyword>
<name>A0A078S2N6_BACUN</name>
<evidence type="ECO:0000313" key="10">
    <source>
        <dbReference type="EMBL" id="KDS52232.1"/>
    </source>
</evidence>
<evidence type="ECO:0000313" key="11">
    <source>
        <dbReference type="Proteomes" id="UP000028013"/>
    </source>
</evidence>
<dbReference type="InterPro" id="IPR036942">
    <property type="entry name" value="Beta-barrel_TonB_sf"/>
</dbReference>
<evidence type="ECO:0000256" key="2">
    <source>
        <dbReference type="ARBA" id="ARBA00022448"/>
    </source>
</evidence>
<dbReference type="NCBIfam" id="TIGR04057">
    <property type="entry name" value="SusC_RagA_signa"/>
    <property type="match status" value="1"/>
</dbReference>
<evidence type="ECO:0000256" key="4">
    <source>
        <dbReference type="ARBA" id="ARBA00022692"/>
    </source>
</evidence>
<dbReference type="Pfam" id="PF13715">
    <property type="entry name" value="CarbopepD_reg_2"/>
    <property type="match status" value="1"/>
</dbReference>
<dbReference type="InterPro" id="IPR023997">
    <property type="entry name" value="TonB-dep_OMP_SusC/RagA_CS"/>
</dbReference>
<dbReference type="InterPro" id="IPR012910">
    <property type="entry name" value="Plug_dom"/>
</dbReference>
<dbReference type="Pfam" id="PF07715">
    <property type="entry name" value="Plug"/>
    <property type="match status" value="1"/>
</dbReference>
<dbReference type="SUPFAM" id="SSF49464">
    <property type="entry name" value="Carboxypeptidase regulatory domain-like"/>
    <property type="match status" value="1"/>
</dbReference>
<reference evidence="10 11" key="1">
    <citation type="submission" date="2014-04" db="EMBL/GenBank/DDBJ databases">
        <authorList>
            <person name="Sears C."/>
            <person name="Carroll K."/>
            <person name="Sack B.R."/>
            <person name="Qadri F."/>
            <person name="Myers L.L."/>
            <person name="Chung G.-T."/>
            <person name="Escheverria P."/>
            <person name="Fraser C.M."/>
            <person name="Sadzewicz L."/>
            <person name="Shefchek K.A."/>
            <person name="Tallon L."/>
            <person name="Das S.P."/>
            <person name="Daugherty S."/>
            <person name="Mongodin E.F."/>
        </authorList>
    </citation>
    <scope>NUCLEOTIDE SEQUENCE [LARGE SCALE GENOMIC DNA]</scope>
    <source>
        <strain evidence="10 11">3978 T3 ii</strain>
    </source>
</reference>
<sequence length="1064" mass="116593">MRKTFLEKCINLRLCRVALVLLFLVPAISSLQANPSQNKTISGVVTSATDSEPLIGVSVQVRETATGGITDIDGRYSVSAQQGQTLVFSYIGYQSQEIKVGTSSVINVVLKEDTEMLDEVVVVGYGVQKKKLVTGATVQVKGDEIAKMNTTNPLQAMQGQTPGVSIASTSGQPGADMKVSIRGLGTVGNSAPLYLIDGVGGDISTLNPADIESIDVLKDAASAAIYGSAGANGVVLITTKQGREGKAQISFDAYYGIQNVARKANMLNAKEYMAIMDEQALNSGLSAYDWSQYQSIYDANGNVYDTDWVDTMFKDNATTESYTLGVTGGSATSTYALSLGYMSQEGIVGGSDVSNYSRYNFRVNSEHKLFKDILKVGEQVSFVYKMNNGISVGNQYNNTLRGAFGTSPIAPVYSDNNLYDSPYNDTSTSDWNKGDGNPYGLMMTDSNNENKTATFSGNVYAELQPVKNLKIKSVFGVVYGSSEYRSFKPLYKFSQYIYNEERTTVSQNANHSLGMTWTNTASYDWTMGEHSFNALLGMEAYRYEGTYIEAKNGMLKEGFDDWEHAFVGNGTASDSTNGLGASGNPHTESRKVSYFGRLGWNWKETYMVNATLRADGSSNFAKGNRFGYFPSVSAGWTITNEKFMESTQNWLDFLKIRASWGQVGNANIDAFQYLAPIKSTNTHYLFGSGYGDSDAAAQLGTNWGAYPSRLANADIKWETSQQTNIGLDARFLNSRLGVNFDFYIKDTKDWLVVAPILATAGAGAPYINGGGVKNTGVELNLTWNDQIGKDFSYNIGINGAYNKNKVGEIPNDDGIIHGSTNQLYDNTPEFYRAENGKPIGYFYGFKTAGIFQNNQEIEDWIKAGNGVLQADVQPGDVKFVDINHDGRVNELDKTDLGNGIPDFTMGFNLGFNWKGLDFSVVANGAFGQQIVQSYRNHTSKQANYTTAILGRWTGEGTSNRIPRVTDQNLNWQFSDLYVQDGDYLRISNITLGYDFAKLLRCKVISQCRIYAQVQNAFTFTKYDGMDPEIGYGPEGDNGQGWVSGVDLGYYPRPRTVLFGVNLKF</sequence>
<dbReference type="Proteomes" id="UP000028013">
    <property type="component" value="Unassembled WGS sequence"/>
</dbReference>
<feature type="signal peptide" evidence="8">
    <location>
        <begin position="1"/>
        <end position="33"/>
    </location>
</feature>
<dbReference type="InterPro" id="IPR037066">
    <property type="entry name" value="Plug_dom_sf"/>
</dbReference>
<dbReference type="PATRIC" id="fig|1339349.3.peg.1381"/>
<comment type="subcellular location">
    <subcellularLocation>
        <location evidence="1 7">Cell outer membrane</location>
        <topology evidence="1 7">Multi-pass membrane protein</topology>
    </subcellularLocation>
</comment>
<organism evidence="10 11">
    <name type="scientific">Bacteroides uniformis str. 3978 T3 ii</name>
    <dbReference type="NCBI Taxonomy" id="1339349"/>
    <lineage>
        <taxon>Bacteria</taxon>
        <taxon>Pseudomonadati</taxon>
        <taxon>Bacteroidota</taxon>
        <taxon>Bacteroidia</taxon>
        <taxon>Bacteroidales</taxon>
        <taxon>Bacteroidaceae</taxon>
        <taxon>Bacteroides</taxon>
    </lineage>
</organism>
<dbReference type="InterPro" id="IPR008969">
    <property type="entry name" value="CarboxyPept-like_regulatory"/>
</dbReference>
<dbReference type="GO" id="GO:0009279">
    <property type="term" value="C:cell outer membrane"/>
    <property type="evidence" value="ECO:0007669"/>
    <property type="project" value="UniProtKB-SubCell"/>
</dbReference>
<dbReference type="Gene3D" id="2.60.40.1120">
    <property type="entry name" value="Carboxypeptidase-like, regulatory domain"/>
    <property type="match status" value="1"/>
</dbReference>
<evidence type="ECO:0000256" key="1">
    <source>
        <dbReference type="ARBA" id="ARBA00004571"/>
    </source>
</evidence>
<keyword evidence="8" id="KW-0732">Signal</keyword>
<comment type="caution">
    <text evidence="10">The sequence shown here is derived from an EMBL/GenBank/DDBJ whole genome shotgun (WGS) entry which is preliminary data.</text>
</comment>
<dbReference type="AlphaFoldDB" id="A0A078S2N6"/>
<feature type="chain" id="PRO_5001744799" evidence="8">
    <location>
        <begin position="34"/>
        <end position="1064"/>
    </location>
</feature>
<dbReference type="RefSeq" id="WP_005824407.1">
    <property type="nucleotide sequence ID" value="NZ_JNHN01000160.1"/>
</dbReference>
<dbReference type="EMBL" id="JNHN01000160">
    <property type="protein sequence ID" value="KDS52232.1"/>
    <property type="molecule type" value="Genomic_DNA"/>
</dbReference>
<dbReference type="GeneID" id="99750546"/>
<dbReference type="Gene3D" id="2.170.130.10">
    <property type="entry name" value="TonB-dependent receptor, plug domain"/>
    <property type="match status" value="1"/>
</dbReference>
<evidence type="ECO:0000256" key="5">
    <source>
        <dbReference type="ARBA" id="ARBA00023136"/>
    </source>
</evidence>
<proteinExistence type="inferred from homology"/>
<evidence type="ECO:0000256" key="3">
    <source>
        <dbReference type="ARBA" id="ARBA00022452"/>
    </source>
</evidence>
<protein>
    <submittedName>
        <fullName evidence="10">TonB-linked outer membrane, SusC/RagA family protein</fullName>
    </submittedName>
</protein>
<keyword evidence="5 7" id="KW-0472">Membrane</keyword>
<feature type="domain" description="TonB-dependent receptor plug" evidence="9">
    <location>
        <begin position="133"/>
        <end position="234"/>
    </location>
</feature>
<dbReference type="NCBIfam" id="TIGR04056">
    <property type="entry name" value="OMP_RagA_SusC"/>
    <property type="match status" value="1"/>
</dbReference>
<gene>
    <name evidence="10" type="ORF">M094_0093</name>
</gene>
<dbReference type="FunFam" id="2.60.40.1120:FF:000003">
    <property type="entry name" value="Outer membrane protein Omp121"/>
    <property type="match status" value="1"/>
</dbReference>
<dbReference type="InterPro" id="IPR039426">
    <property type="entry name" value="TonB-dep_rcpt-like"/>
</dbReference>
<evidence type="ECO:0000256" key="6">
    <source>
        <dbReference type="ARBA" id="ARBA00023237"/>
    </source>
</evidence>
<keyword evidence="2 7" id="KW-0813">Transport</keyword>
<dbReference type="PROSITE" id="PS52016">
    <property type="entry name" value="TONB_DEPENDENT_REC_3"/>
    <property type="match status" value="1"/>
</dbReference>
<evidence type="ECO:0000256" key="7">
    <source>
        <dbReference type="PROSITE-ProRule" id="PRU01360"/>
    </source>
</evidence>
<dbReference type="Gene3D" id="2.40.170.20">
    <property type="entry name" value="TonB-dependent receptor, beta-barrel domain"/>
    <property type="match status" value="1"/>
</dbReference>
<accession>A0A078S2N6</accession>
<dbReference type="SUPFAM" id="SSF56935">
    <property type="entry name" value="Porins"/>
    <property type="match status" value="1"/>
</dbReference>
<keyword evidence="4 7" id="KW-0812">Transmembrane</keyword>
<evidence type="ECO:0000259" key="9">
    <source>
        <dbReference type="Pfam" id="PF07715"/>
    </source>
</evidence>
<comment type="similarity">
    <text evidence="7">Belongs to the TonB-dependent receptor family.</text>
</comment>
<evidence type="ECO:0000256" key="8">
    <source>
        <dbReference type="SAM" id="SignalP"/>
    </source>
</evidence>
<dbReference type="InterPro" id="IPR023996">
    <property type="entry name" value="TonB-dep_OMP_SusC/RagA"/>
</dbReference>
<keyword evidence="6 7" id="KW-0998">Cell outer membrane</keyword>